<dbReference type="Proteomes" id="UP000053557">
    <property type="component" value="Unassembled WGS sequence"/>
</dbReference>
<accession>A0A101XQC8</accession>
<organism evidence="2 3">
    <name type="scientific">Ferroacidibacillus organovorans</name>
    <dbReference type="NCBI Taxonomy" id="1765683"/>
    <lineage>
        <taxon>Bacteria</taxon>
        <taxon>Bacillati</taxon>
        <taxon>Bacillota</taxon>
        <taxon>Bacilli</taxon>
        <taxon>Bacillales</taxon>
        <taxon>Alicyclobacillaceae</taxon>
        <taxon>Ferroacidibacillus</taxon>
    </lineage>
</organism>
<reference evidence="2 3" key="1">
    <citation type="submission" date="2015-12" db="EMBL/GenBank/DDBJ databases">
        <title>Draft genome sequence of Acidibacillus ferrooxidans ITV001, isolated from a chalcopyrite acid mine drainage site in Brazil.</title>
        <authorList>
            <person name="Dall'Agnol H."/>
            <person name="Nancucheo I."/>
            <person name="Johnson B."/>
            <person name="Oliveira R."/>
            <person name="Leite L."/>
            <person name="Pylro V."/>
            <person name="Nunes G.L."/>
            <person name="Tzotzos G."/>
            <person name="Fernandes G.R."/>
            <person name="Dutra J."/>
            <person name="Orellana S.C."/>
            <person name="Oliveira G."/>
        </authorList>
    </citation>
    <scope>NUCLEOTIDE SEQUENCE [LARGE SCALE GENOMIC DNA]</scope>
    <source>
        <strain evidence="3">ITV01</strain>
    </source>
</reference>
<proteinExistence type="predicted"/>
<dbReference type="RefSeq" id="WP_067716686.1">
    <property type="nucleotide sequence ID" value="NZ_LPVJ01000048.1"/>
</dbReference>
<dbReference type="OrthoDB" id="9943236at2"/>
<keyword evidence="3" id="KW-1185">Reference proteome</keyword>
<name>A0A101XQC8_9BACL</name>
<evidence type="ECO:0000313" key="3">
    <source>
        <dbReference type="Proteomes" id="UP000053557"/>
    </source>
</evidence>
<gene>
    <name evidence="2" type="ORF">ATW55_06555</name>
</gene>
<evidence type="ECO:0000313" key="2">
    <source>
        <dbReference type="EMBL" id="KUO95544.1"/>
    </source>
</evidence>
<comment type="caution">
    <text evidence="2">The sequence shown here is derived from an EMBL/GenBank/DDBJ whole genome shotgun (WGS) entry which is preliminary data.</text>
</comment>
<sequence length="162" mass="18172">MKKNTRKNKKHTAALTQTIRKRLASESRALGLTQREYLELVTQLAATLRQNVWPKPIHNSEILRTMVENPALLQMMISLAGTLYRSTKDDETTASEPTSDTASKKSVDNHSAIDVPSAKQEDPKNTTNQTTAPAPLRERPRYVRDPLTGRPIAIHTPPRPLQ</sequence>
<dbReference type="EMBL" id="LPVJ01000048">
    <property type="protein sequence ID" value="KUO95544.1"/>
    <property type="molecule type" value="Genomic_DNA"/>
</dbReference>
<dbReference type="AlphaFoldDB" id="A0A101XQC8"/>
<evidence type="ECO:0000256" key="1">
    <source>
        <dbReference type="SAM" id="MobiDB-lite"/>
    </source>
</evidence>
<protein>
    <submittedName>
        <fullName evidence="2">Uncharacterized protein</fullName>
    </submittedName>
</protein>
<feature type="region of interest" description="Disordered" evidence="1">
    <location>
        <begin position="86"/>
        <end position="162"/>
    </location>
</feature>